<dbReference type="Proteomes" id="UP000677687">
    <property type="component" value="Unassembled WGS sequence"/>
</dbReference>
<proteinExistence type="predicted"/>
<protein>
    <submittedName>
        <fullName evidence="1">Uncharacterized protein</fullName>
    </submittedName>
</protein>
<comment type="caution">
    <text evidence="1">The sequence shown here is derived from an EMBL/GenBank/DDBJ whole genome shotgun (WGS) entry which is preliminary data.</text>
</comment>
<gene>
    <name evidence="1" type="ORF">J4415_00740</name>
</gene>
<dbReference type="EMBL" id="JAGVWD010000009">
    <property type="protein sequence ID" value="MBS3057136.1"/>
    <property type="molecule type" value="Genomic_DNA"/>
</dbReference>
<evidence type="ECO:0000313" key="1">
    <source>
        <dbReference type="EMBL" id="MBS3057136.1"/>
    </source>
</evidence>
<accession>A0A8T4L211</accession>
<reference evidence="1" key="2">
    <citation type="submission" date="2021-05" db="EMBL/GenBank/DDBJ databases">
        <title>Protein family content uncovers lineage relationships and bacterial pathway maintenance mechanisms in DPANN archaea.</title>
        <authorList>
            <person name="Castelle C.J."/>
            <person name="Meheust R."/>
            <person name="Jaffe A.L."/>
            <person name="Seitz K."/>
            <person name="Gong X."/>
            <person name="Baker B.J."/>
            <person name="Banfield J.F."/>
        </authorList>
    </citation>
    <scope>NUCLEOTIDE SEQUENCE</scope>
    <source>
        <strain evidence="1">RIFCSPHIGHO2_01_FULL_AR10_44_11</strain>
    </source>
</reference>
<sequence length="441" mass="47165">MTFKLFFAFVGIALIIYAGTANALYLSMEVSPARVEMQQGSTYPISATYGVEGASQLATVYTEARDYPKVQLTGDFSPIKMQDTYAFDYGIEVAEDAFPGIYNLEMSIKAADEFGREMSASEVIVVEVSESSDYLYTTSANSNISPIISAVKFSNPALIMAKNDNESTIVSFRNSGSASDFNVVFFNVPKGIDLSANPPIAYNVCMNCTHSIYITAKSSAGLQPGNYGIGIALLDLATNLQFSLGEISILAKPFYDAKIDVPYAVYALGAGTDSNSAVLITNTGYDALHFAMTSSSELIQLQSNAIDVGAGESTSLPFAIKASQGTLPGIYSARIYFNGEISRVAEFNVEVKEATAPIAEPSAPEVSSIETVAIRQPIKNTTSEILTDVHFDITAIPPEFSVEFSPNHFNIAPGEEIVVEMKVTKPKVASGDVSFDVIASG</sequence>
<dbReference type="AlphaFoldDB" id="A0A8T4L211"/>
<organism evidence="1 2">
    <name type="scientific">Candidatus Iainarchaeum sp</name>
    <dbReference type="NCBI Taxonomy" id="3101447"/>
    <lineage>
        <taxon>Archaea</taxon>
        <taxon>Candidatus Iainarchaeota</taxon>
        <taxon>Candidatus Iainarchaeia</taxon>
        <taxon>Candidatus Iainarchaeales</taxon>
        <taxon>Candidatus Iainarchaeaceae</taxon>
        <taxon>Candidatus Iainarchaeum</taxon>
    </lineage>
</organism>
<evidence type="ECO:0000313" key="2">
    <source>
        <dbReference type="Proteomes" id="UP000677687"/>
    </source>
</evidence>
<reference evidence="1" key="1">
    <citation type="submission" date="2021-03" db="EMBL/GenBank/DDBJ databases">
        <authorList>
            <person name="Jaffe A."/>
        </authorList>
    </citation>
    <scope>NUCLEOTIDE SEQUENCE</scope>
    <source>
        <strain evidence="1">RIFCSPHIGHO2_01_FULL_AR10_44_11</strain>
    </source>
</reference>
<name>A0A8T4L211_9ARCH</name>
<feature type="non-terminal residue" evidence="1">
    <location>
        <position position="441"/>
    </location>
</feature>